<keyword evidence="2" id="KW-1185">Reference proteome</keyword>
<dbReference type="AlphaFoldDB" id="A0A2P7TZU6"/>
<sequence>MLIEENTAQTAAAITAYRRGVIEAGGQMWHQPIVLRSDVITLMTDKRPPESQISDFFQTAS</sequence>
<dbReference type="Proteomes" id="UP000241868">
    <property type="component" value="Unassembled WGS sequence"/>
</dbReference>
<organism evidence="1 2">
    <name type="scientific">Neisseria iguanae</name>
    <dbReference type="NCBI Taxonomy" id="90242"/>
    <lineage>
        <taxon>Bacteria</taxon>
        <taxon>Pseudomonadati</taxon>
        <taxon>Pseudomonadota</taxon>
        <taxon>Betaproteobacteria</taxon>
        <taxon>Neisseriales</taxon>
        <taxon>Neisseriaceae</taxon>
        <taxon>Neisseria</taxon>
    </lineage>
</organism>
<dbReference type="EMBL" id="PXYY01000045">
    <property type="protein sequence ID" value="PSJ80163.1"/>
    <property type="molecule type" value="Genomic_DNA"/>
</dbReference>
<dbReference type="OrthoDB" id="9800373at2"/>
<comment type="caution">
    <text evidence="1">The sequence shown here is derived from an EMBL/GenBank/DDBJ whole genome shotgun (WGS) entry which is preliminary data.</text>
</comment>
<evidence type="ECO:0000313" key="1">
    <source>
        <dbReference type="EMBL" id="PSJ80163.1"/>
    </source>
</evidence>
<accession>A0A2P7TZU6</accession>
<gene>
    <name evidence="1" type="ORF">C7N83_07940</name>
</gene>
<evidence type="ECO:0000313" key="2">
    <source>
        <dbReference type="Proteomes" id="UP000241868"/>
    </source>
</evidence>
<name>A0A2P7TZU6_9NEIS</name>
<proteinExistence type="predicted"/>
<dbReference type="RefSeq" id="WP_106741859.1">
    <property type="nucleotide sequence ID" value="NZ_PXYY01000045.1"/>
</dbReference>
<reference evidence="1 2" key="1">
    <citation type="submission" date="2018-03" db="EMBL/GenBank/DDBJ databases">
        <title>Neisseria weixii sp. nov., isolated from the intestinal contents of Tibetan Plateau pika (Ochotona curzoniae) in Yushu, Qinghai Province, China.</title>
        <authorList>
            <person name="Gui Z."/>
        </authorList>
    </citation>
    <scope>NUCLEOTIDE SEQUENCE [LARGE SCALE GENOMIC DNA]</scope>
    <source>
        <strain evidence="1 2">ATCC 51483</strain>
    </source>
</reference>
<protein>
    <submittedName>
        <fullName evidence="1">Uncharacterized protein</fullName>
    </submittedName>
</protein>